<keyword evidence="3" id="KW-1185">Reference proteome</keyword>
<dbReference type="EMBL" id="CAJNOC010000046">
    <property type="protein sequence ID" value="CAF0709631.1"/>
    <property type="molecule type" value="Genomic_DNA"/>
</dbReference>
<name>A0A813M3Q7_9BILA</name>
<dbReference type="Proteomes" id="UP000663879">
    <property type="component" value="Unassembled WGS sequence"/>
</dbReference>
<accession>A0A813M3Q7</accession>
<sequence>MEHTNLQKEEHPLLKIKPFSELLKKPEFIKMQSQRAQSPIHDIAHHAQEEEDREVTRNLIQEGKSYAEAVKSPEEDTQPMKTQKSESEDTTLPSGRDFLEMIHQKTDESAERELPSITELRGTYLDYQESAPKEPKVKDLPTMDEERESIVDQELKWEKEHGMEPVSKPDLFDLKEIVDYIDQHRNIIEEGLSEADLKRIKVLSDATKDFKSICEETVHHFHDELVELYNKTKRKFTKALSEITSQTEKSKE</sequence>
<comment type="caution">
    <text evidence="2">The sequence shown here is derived from an EMBL/GenBank/DDBJ whole genome shotgun (WGS) entry which is preliminary data.</text>
</comment>
<organism evidence="2 3">
    <name type="scientific">Brachionus calyciflorus</name>
    <dbReference type="NCBI Taxonomy" id="104777"/>
    <lineage>
        <taxon>Eukaryota</taxon>
        <taxon>Metazoa</taxon>
        <taxon>Spiralia</taxon>
        <taxon>Gnathifera</taxon>
        <taxon>Rotifera</taxon>
        <taxon>Eurotatoria</taxon>
        <taxon>Monogononta</taxon>
        <taxon>Pseudotrocha</taxon>
        <taxon>Ploima</taxon>
        <taxon>Brachionidae</taxon>
        <taxon>Brachionus</taxon>
    </lineage>
</organism>
<proteinExistence type="predicted"/>
<evidence type="ECO:0000313" key="2">
    <source>
        <dbReference type="EMBL" id="CAF0709631.1"/>
    </source>
</evidence>
<reference evidence="2" key="1">
    <citation type="submission" date="2021-02" db="EMBL/GenBank/DDBJ databases">
        <authorList>
            <person name="Nowell W R."/>
        </authorList>
    </citation>
    <scope>NUCLEOTIDE SEQUENCE</scope>
    <source>
        <strain evidence="2">Ploen Becks lab</strain>
    </source>
</reference>
<evidence type="ECO:0000256" key="1">
    <source>
        <dbReference type="SAM" id="MobiDB-lite"/>
    </source>
</evidence>
<dbReference type="OrthoDB" id="10453416at2759"/>
<protein>
    <submittedName>
        <fullName evidence="2">Uncharacterized protein</fullName>
    </submittedName>
</protein>
<feature type="region of interest" description="Disordered" evidence="1">
    <location>
        <begin position="46"/>
        <end position="95"/>
    </location>
</feature>
<gene>
    <name evidence="2" type="ORF">OXX778_LOCUS827</name>
</gene>
<dbReference type="AlphaFoldDB" id="A0A813M3Q7"/>
<evidence type="ECO:0000313" key="3">
    <source>
        <dbReference type="Proteomes" id="UP000663879"/>
    </source>
</evidence>